<evidence type="ECO:0000259" key="2">
    <source>
        <dbReference type="Pfam" id="PF11258"/>
    </source>
</evidence>
<dbReference type="SUPFAM" id="SSF159774">
    <property type="entry name" value="YerB-like"/>
    <property type="match status" value="1"/>
</dbReference>
<accession>A0ABV2GBD1</accession>
<evidence type="ECO:0000313" key="5">
    <source>
        <dbReference type="Proteomes" id="UP001549099"/>
    </source>
</evidence>
<evidence type="ECO:0000313" key="4">
    <source>
        <dbReference type="EMBL" id="MET3575573.1"/>
    </source>
</evidence>
<name>A0ABV2GBD1_9BACL</name>
<dbReference type="Gene3D" id="3.50.90.10">
    <property type="entry name" value="YerB-like"/>
    <property type="match status" value="1"/>
</dbReference>
<reference evidence="4 5" key="1">
    <citation type="submission" date="2024-06" db="EMBL/GenBank/DDBJ databases">
        <title>Genomic Encyclopedia of Type Strains, Phase IV (KMG-IV): sequencing the most valuable type-strain genomes for metagenomic binning, comparative biology and taxonomic classification.</title>
        <authorList>
            <person name="Goeker M."/>
        </authorList>
    </citation>
    <scope>NUCLEOTIDE SEQUENCE [LARGE SCALE GENOMIC DNA]</scope>
    <source>
        <strain evidence="4 5">DSM 26128</strain>
    </source>
</reference>
<proteinExistence type="predicted"/>
<dbReference type="EMBL" id="JBEPLW010000009">
    <property type="protein sequence ID" value="MET3575573.1"/>
    <property type="molecule type" value="Genomic_DNA"/>
</dbReference>
<dbReference type="InterPro" id="IPR021416">
    <property type="entry name" value="DUF3048_N"/>
</dbReference>
<evidence type="ECO:0000259" key="3">
    <source>
        <dbReference type="Pfam" id="PF17479"/>
    </source>
</evidence>
<protein>
    <recommendedName>
        <fullName evidence="6">DUF3048 domain-containing protein</fullName>
    </recommendedName>
</protein>
<gene>
    <name evidence="4" type="ORF">ABID49_001478</name>
</gene>
<dbReference type="PROSITE" id="PS51257">
    <property type="entry name" value="PROKAR_LIPOPROTEIN"/>
    <property type="match status" value="1"/>
</dbReference>
<dbReference type="InterPro" id="IPR023158">
    <property type="entry name" value="YerB-like_sf"/>
</dbReference>
<evidence type="ECO:0008006" key="6">
    <source>
        <dbReference type="Google" id="ProtNLM"/>
    </source>
</evidence>
<feature type="region of interest" description="Disordered" evidence="1">
    <location>
        <begin position="22"/>
        <end position="47"/>
    </location>
</feature>
<dbReference type="RefSeq" id="WP_354196843.1">
    <property type="nucleotide sequence ID" value="NZ_JBEPLW010000009.1"/>
</dbReference>
<sequence>MRTRWMPALAALVLLAGCQDKGGEAADPGSPAAPGETAAESSDLDRPELESAGVIKEHAYTAPYTGLGMAESPDMRPVLVTINNHPKARPQSGLAEADVVYEMLAEGEITRLLALYQSKLPEKIGPVRSARDYFVGLAGAHDALYIAHGYSPDAQAMLETGAVDHLNGMRYDGTLFKRSSDRVAPHNSYISKDAVRNGADQNGFRMKIGSDPGWRFGEEPAVSAGSAGTIEVSYGRDPAFESHYSFDPHAGTYSRSTGGTATADAESGEEPALANILVLEAPHRIIDDKGRRAIDFGAGGAAAVFRGGQVFETEWQSRDGVPTVMDGSLPFPLAPGKTWIHIVPDSPGMEDSVSYTP</sequence>
<keyword evidence="5" id="KW-1185">Reference proteome</keyword>
<evidence type="ECO:0000256" key="1">
    <source>
        <dbReference type="SAM" id="MobiDB-lite"/>
    </source>
</evidence>
<dbReference type="Pfam" id="PF11258">
    <property type="entry name" value="DUF3048"/>
    <property type="match status" value="1"/>
</dbReference>
<comment type="caution">
    <text evidence="4">The sequence shown here is derived from an EMBL/GenBank/DDBJ whole genome shotgun (WGS) entry which is preliminary data.</text>
</comment>
<dbReference type="Proteomes" id="UP001549099">
    <property type="component" value="Unassembled WGS sequence"/>
</dbReference>
<feature type="domain" description="DUF3048" evidence="2">
    <location>
        <begin position="65"/>
        <end position="204"/>
    </location>
</feature>
<organism evidence="4 5">
    <name type="scientific">Bhargavaea ullalensis</name>
    <dbReference type="NCBI Taxonomy" id="1265685"/>
    <lineage>
        <taxon>Bacteria</taxon>
        <taxon>Bacillati</taxon>
        <taxon>Bacillota</taxon>
        <taxon>Bacilli</taxon>
        <taxon>Bacillales</taxon>
        <taxon>Caryophanaceae</taxon>
        <taxon>Bhargavaea</taxon>
    </lineage>
</organism>
<feature type="domain" description="DUF3048" evidence="3">
    <location>
        <begin position="232"/>
        <end position="340"/>
    </location>
</feature>
<dbReference type="InterPro" id="IPR035328">
    <property type="entry name" value="DUF3048_C"/>
</dbReference>
<dbReference type="Pfam" id="PF17479">
    <property type="entry name" value="DUF3048_C"/>
    <property type="match status" value="1"/>
</dbReference>